<dbReference type="InterPro" id="IPR010982">
    <property type="entry name" value="Lambda_DNA-bd_dom_sf"/>
</dbReference>
<proteinExistence type="predicted"/>
<keyword evidence="4" id="KW-1185">Reference proteome</keyword>
<evidence type="ECO:0000313" key="3">
    <source>
        <dbReference type="EMBL" id="GGE04367.1"/>
    </source>
</evidence>
<dbReference type="EMBL" id="BMHQ01000001">
    <property type="protein sequence ID" value="GGE04367.1"/>
    <property type="molecule type" value="Genomic_DNA"/>
</dbReference>
<dbReference type="GO" id="GO:0003677">
    <property type="term" value="F:DNA binding"/>
    <property type="evidence" value="ECO:0007669"/>
    <property type="project" value="UniProtKB-KW"/>
</dbReference>
<comment type="caution">
    <text evidence="3">The sequence shown here is derived from an EMBL/GenBank/DDBJ whole genome shotgun (WGS) entry which is preliminary data.</text>
</comment>
<keyword evidence="1" id="KW-0238">DNA-binding</keyword>
<dbReference type="PROSITE" id="PS50943">
    <property type="entry name" value="HTH_CROC1"/>
    <property type="match status" value="1"/>
</dbReference>
<gene>
    <name evidence="3" type="ORF">GCM10011571_01690</name>
</gene>
<feature type="domain" description="HTH cro/C1-type" evidence="2">
    <location>
        <begin position="6"/>
        <end position="60"/>
    </location>
</feature>
<evidence type="ECO:0000256" key="1">
    <source>
        <dbReference type="ARBA" id="ARBA00023125"/>
    </source>
</evidence>
<dbReference type="RefSeq" id="WP_188646036.1">
    <property type="nucleotide sequence ID" value="NZ_BMHQ01000001.1"/>
</dbReference>
<accession>A0A8J2VFL6</accession>
<dbReference type="SUPFAM" id="SSF47413">
    <property type="entry name" value="lambda repressor-like DNA-binding domains"/>
    <property type="match status" value="1"/>
</dbReference>
<reference evidence="3" key="2">
    <citation type="submission" date="2020-09" db="EMBL/GenBank/DDBJ databases">
        <authorList>
            <person name="Sun Q."/>
            <person name="Zhou Y."/>
        </authorList>
    </citation>
    <scope>NUCLEOTIDE SEQUENCE</scope>
    <source>
        <strain evidence="3">CGMCC 1.15179</strain>
    </source>
</reference>
<evidence type="ECO:0000313" key="4">
    <source>
        <dbReference type="Proteomes" id="UP000625210"/>
    </source>
</evidence>
<dbReference type="AlphaFoldDB" id="A0A8J2VFL6"/>
<dbReference type="Proteomes" id="UP000625210">
    <property type="component" value="Unassembled WGS sequence"/>
</dbReference>
<sequence>MFCKRLSQLRKRSNLTQEQLAKELGISRGSLSMYEIGKREPDFLTLQKVAHFFSVTSDFLIGLSDDPHGYGSLPPLYRELTEITEEEIDYLRESLEAYRKVKQKWE</sequence>
<evidence type="ECO:0000259" key="2">
    <source>
        <dbReference type="PROSITE" id="PS50943"/>
    </source>
</evidence>
<dbReference type="CDD" id="cd00093">
    <property type="entry name" value="HTH_XRE"/>
    <property type="match status" value="1"/>
</dbReference>
<dbReference type="SMART" id="SM00530">
    <property type="entry name" value="HTH_XRE"/>
    <property type="match status" value="1"/>
</dbReference>
<organism evidence="3 4">
    <name type="scientific">Marinithermofilum abyssi</name>
    <dbReference type="NCBI Taxonomy" id="1571185"/>
    <lineage>
        <taxon>Bacteria</taxon>
        <taxon>Bacillati</taxon>
        <taxon>Bacillota</taxon>
        <taxon>Bacilli</taxon>
        <taxon>Bacillales</taxon>
        <taxon>Thermoactinomycetaceae</taxon>
        <taxon>Marinithermofilum</taxon>
    </lineage>
</organism>
<name>A0A8J2VFL6_9BACL</name>
<dbReference type="PANTHER" id="PTHR46558:SF11">
    <property type="entry name" value="HTH-TYPE TRANSCRIPTIONAL REGULATOR XRE"/>
    <property type="match status" value="1"/>
</dbReference>
<dbReference type="Pfam" id="PF01381">
    <property type="entry name" value="HTH_3"/>
    <property type="match status" value="1"/>
</dbReference>
<dbReference type="InterPro" id="IPR001387">
    <property type="entry name" value="Cro/C1-type_HTH"/>
</dbReference>
<protein>
    <recommendedName>
        <fullName evidence="2">HTH cro/C1-type domain-containing protein</fullName>
    </recommendedName>
</protein>
<reference evidence="3" key="1">
    <citation type="journal article" date="2014" name="Int. J. Syst. Evol. Microbiol.">
        <title>Complete genome sequence of Corynebacterium casei LMG S-19264T (=DSM 44701T), isolated from a smear-ripened cheese.</title>
        <authorList>
            <consortium name="US DOE Joint Genome Institute (JGI-PGF)"/>
            <person name="Walter F."/>
            <person name="Albersmeier A."/>
            <person name="Kalinowski J."/>
            <person name="Ruckert C."/>
        </authorList>
    </citation>
    <scope>NUCLEOTIDE SEQUENCE</scope>
    <source>
        <strain evidence="3">CGMCC 1.15179</strain>
    </source>
</reference>
<dbReference type="PANTHER" id="PTHR46558">
    <property type="entry name" value="TRACRIPTIONAL REGULATORY PROTEIN-RELATED-RELATED"/>
    <property type="match status" value="1"/>
</dbReference>
<dbReference type="Gene3D" id="1.10.260.40">
    <property type="entry name" value="lambda repressor-like DNA-binding domains"/>
    <property type="match status" value="1"/>
</dbReference>